<organism evidence="3 4">
    <name type="scientific">Blomia tropicalis</name>
    <name type="common">Mite</name>
    <dbReference type="NCBI Taxonomy" id="40697"/>
    <lineage>
        <taxon>Eukaryota</taxon>
        <taxon>Metazoa</taxon>
        <taxon>Ecdysozoa</taxon>
        <taxon>Arthropoda</taxon>
        <taxon>Chelicerata</taxon>
        <taxon>Arachnida</taxon>
        <taxon>Acari</taxon>
        <taxon>Acariformes</taxon>
        <taxon>Sarcoptiformes</taxon>
        <taxon>Astigmata</taxon>
        <taxon>Glycyphagoidea</taxon>
        <taxon>Echimyopodidae</taxon>
        <taxon>Blomia</taxon>
    </lineage>
</organism>
<feature type="region of interest" description="Disordered" evidence="1">
    <location>
        <begin position="150"/>
        <end position="182"/>
    </location>
</feature>
<keyword evidence="4" id="KW-1185">Reference proteome</keyword>
<keyword evidence="2" id="KW-1133">Transmembrane helix</keyword>
<evidence type="ECO:0000313" key="3">
    <source>
        <dbReference type="EMBL" id="KAJ6216823.1"/>
    </source>
</evidence>
<dbReference type="EMBL" id="JAPWDV010000003">
    <property type="protein sequence ID" value="KAJ6216823.1"/>
    <property type="molecule type" value="Genomic_DNA"/>
</dbReference>
<protein>
    <submittedName>
        <fullName evidence="3">Uncharacterized protein</fullName>
    </submittedName>
</protein>
<feature type="transmembrane region" description="Helical" evidence="2">
    <location>
        <begin position="73"/>
        <end position="91"/>
    </location>
</feature>
<dbReference type="Proteomes" id="UP001142055">
    <property type="component" value="Chromosome 3"/>
</dbReference>
<keyword evidence="2" id="KW-0472">Membrane</keyword>
<keyword evidence="2" id="KW-0812">Transmembrane</keyword>
<comment type="caution">
    <text evidence="3">The sequence shown here is derived from an EMBL/GenBank/DDBJ whole genome shotgun (WGS) entry which is preliminary data.</text>
</comment>
<sequence length="182" mass="19904">MLHLHQTILGLYGCVISLVFAIDYNVCLINEQLGYSDPANIYQCKPPLKCCTEYSKPSCCGGKPSLQIIKEQVTLWGGLFAILLAIASIVYCRKNDLNIPACSAFKRCLVRFCCGGGDATGSGHNNNMDDDIEKHSIALKINHQSTINVNNHNSVKSARHGWRNNSVNPMTESSNMNATAVV</sequence>
<reference evidence="3" key="1">
    <citation type="submission" date="2022-12" db="EMBL/GenBank/DDBJ databases">
        <title>Genome assemblies of Blomia tropicalis.</title>
        <authorList>
            <person name="Cui Y."/>
        </authorList>
    </citation>
    <scope>NUCLEOTIDE SEQUENCE</scope>
    <source>
        <tissue evidence="3">Adult mites</tissue>
    </source>
</reference>
<evidence type="ECO:0000256" key="2">
    <source>
        <dbReference type="SAM" id="Phobius"/>
    </source>
</evidence>
<feature type="compositionally biased region" description="Polar residues" evidence="1">
    <location>
        <begin position="163"/>
        <end position="182"/>
    </location>
</feature>
<gene>
    <name evidence="3" type="ORF">RDWZM_007980</name>
</gene>
<proteinExistence type="predicted"/>
<accession>A0A9Q0M190</accession>
<dbReference type="AlphaFoldDB" id="A0A9Q0M190"/>
<name>A0A9Q0M190_BLOTA</name>
<evidence type="ECO:0000313" key="4">
    <source>
        <dbReference type="Proteomes" id="UP001142055"/>
    </source>
</evidence>
<feature type="transmembrane region" description="Helical" evidence="2">
    <location>
        <begin position="6"/>
        <end position="26"/>
    </location>
</feature>
<evidence type="ECO:0000256" key="1">
    <source>
        <dbReference type="SAM" id="MobiDB-lite"/>
    </source>
</evidence>